<evidence type="ECO:0000313" key="3">
    <source>
        <dbReference type="Proteomes" id="UP000240653"/>
    </source>
</evidence>
<accession>A0A2P7SI68</accession>
<keyword evidence="3" id="KW-1185">Reference proteome</keyword>
<dbReference type="OrthoDB" id="7206808at2"/>
<gene>
    <name evidence="2" type="ORF">C7I85_07715</name>
</gene>
<dbReference type="InterPro" id="IPR010319">
    <property type="entry name" value="Transglutaminase-like_Cys_pept"/>
</dbReference>
<sequence length="207" mass="23302">MTSSPLAWRARKRAAYLTWLLISTLPAGHALAGASMVTGGLTSQPIGHYDFCKTHQDECSIRPIDKGPEHMTNALRKLIMDVNLHVNTTVKPMSDFENYGQEEFWAYPDNGYGDCEDYVLEKRRELMHDGISLSNLLITVVRKPDGEGHAVLTVRTDQGDLILDNLNDSVRQWYETGYSFLKRQATDHTGHWVTIREGQAPLVSSVK</sequence>
<proteinExistence type="predicted"/>
<protein>
    <submittedName>
        <fullName evidence="2">Transglutaminase</fullName>
    </submittedName>
</protein>
<name>A0A2P7SI68_9HYPH</name>
<dbReference type="EMBL" id="PXYL01000003">
    <property type="protein sequence ID" value="PSJ62196.1"/>
    <property type="molecule type" value="Genomic_DNA"/>
</dbReference>
<dbReference type="AlphaFoldDB" id="A0A2P7SI68"/>
<dbReference type="PANTHER" id="PTHR39327:SF1">
    <property type="entry name" value="BLR5470 PROTEIN"/>
    <property type="match status" value="1"/>
</dbReference>
<keyword evidence="1" id="KW-0732">Signal</keyword>
<feature type="chain" id="PRO_5015180076" evidence="1">
    <location>
        <begin position="33"/>
        <end position="207"/>
    </location>
</feature>
<evidence type="ECO:0000313" key="2">
    <source>
        <dbReference type="EMBL" id="PSJ62196.1"/>
    </source>
</evidence>
<reference evidence="2 3" key="1">
    <citation type="submission" date="2018-03" db="EMBL/GenBank/DDBJ databases">
        <title>The draft genome of Mesorhizobium soli JCM 19897.</title>
        <authorList>
            <person name="Li L."/>
            <person name="Liu L."/>
            <person name="Liang L."/>
            <person name="Wang T."/>
            <person name="Zhang X."/>
        </authorList>
    </citation>
    <scope>NUCLEOTIDE SEQUENCE [LARGE SCALE GENOMIC DNA]</scope>
    <source>
        <strain evidence="2 3">JCM 19897</strain>
    </source>
</reference>
<dbReference type="RefSeq" id="WP_106723377.1">
    <property type="nucleotide sequence ID" value="NZ_PXYL01000003.1"/>
</dbReference>
<dbReference type="PANTHER" id="PTHR39327">
    <property type="match status" value="1"/>
</dbReference>
<dbReference type="Pfam" id="PF06035">
    <property type="entry name" value="Peptidase_C93"/>
    <property type="match status" value="1"/>
</dbReference>
<evidence type="ECO:0000256" key="1">
    <source>
        <dbReference type="SAM" id="SignalP"/>
    </source>
</evidence>
<dbReference type="Proteomes" id="UP000240653">
    <property type="component" value="Unassembled WGS sequence"/>
</dbReference>
<organism evidence="2 3">
    <name type="scientific">Pseudaminobacter soli</name>
    <name type="common">ex Li et al. 2025</name>
    <dbReference type="NCBI Taxonomy" id="1295366"/>
    <lineage>
        <taxon>Bacteria</taxon>
        <taxon>Pseudomonadati</taxon>
        <taxon>Pseudomonadota</taxon>
        <taxon>Alphaproteobacteria</taxon>
        <taxon>Hyphomicrobiales</taxon>
        <taxon>Phyllobacteriaceae</taxon>
        <taxon>Pseudaminobacter</taxon>
    </lineage>
</organism>
<comment type="caution">
    <text evidence="2">The sequence shown here is derived from an EMBL/GenBank/DDBJ whole genome shotgun (WGS) entry which is preliminary data.</text>
</comment>
<feature type="signal peptide" evidence="1">
    <location>
        <begin position="1"/>
        <end position="32"/>
    </location>
</feature>
<dbReference type="Gene3D" id="3.10.620.30">
    <property type="match status" value="1"/>
</dbReference>